<reference evidence="2 3" key="1">
    <citation type="journal article" date="2017" name="Int. J. Syst. Evol. Microbiol.">
        <title>Desulfovibrio senegalensis sp. nov., a mesophilic sulfate reducer isolated from marine sediment.</title>
        <authorList>
            <person name="Thioye A."/>
            <person name="Gam Z.B.A."/>
            <person name="Mbengue M."/>
            <person name="Cayol J.L."/>
            <person name="Joseph-Bartoli M."/>
            <person name="Toure-Kane C."/>
            <person name="Labat M."/>
        </authorList>
    </citation>
    <scope>NUCLEOTIDE SEQUENCE [LARGE SCALE GENOMIC DNA]</scope>
    <source>
        <strain evidence="2 3">DSM 101509</strain>
    </source>
</reference>
<organism evidence="2 3">
    <name type="scientific">Pseudodesulfovibrio senegalensis</name>
    <dbReference type="NCBI Taxonomy" id="1721087"/>
    <lineage>
        <taxon>Bacteria</taxon>
        <taxon>Pseudomonadati</taxon>
        <taxon>Thermodesulfobacteriota</taxon>
        <taxon>Desulfovibrionia</taxon>
        <taxon>Desulfovibrionales</taxon>
        <taxon>Desulfovibrionaceae</taxon>
    </lineage>
</organism>
<comment type="caution">
    <text evidence="2">The sequence shown here is derived from an EMBL/GenBank/DDBJ whole genome shotgun (WGS) entry which is preliminary data.</text>
</comment>
<dbReference type="Pfam" id="PF00535">
    <property type="entry name" value="Glycos_transf_2"/>
    <property type="match status" value="1"/>
</dbReference>
<dbReference type="GO" id="GO:0016758">
    <property type="term" value="F:hexosyltransferase activity"/>
    <property type="evidence" value="ECO:0007669"/>
    <property type="project" value="UniProtKB-ARBA"/>
</dbReference>
<keyword evidence="2" id="KW-0808">Transferase</keyword>
<proteinExistence type="predicted"/>
<protein>
    <submittedName>
        <fullName evidence="2">Glycosyltransferase family 2 protein</fullName>
    </submittedName>
</protein>
<gene>
    <name evidence="2" type="ORF">F8A88_11190</name>
</gene>
<dbReference type="Proteomes" id="UP000438699">
    <property type="component" value="Unassembled WGS sequence"/>
</dbReference>
<dbReference type="RefSeq" id="WP_151151240.1">
    <property type="nucleotide sequence ID" value="NZ_WAIE01000004.1"/>
</dbReference>
<dbReference type="EMBL" id="WAIE01000004">
    <property type="protein sequence ID" value="KAB1441497.1"/>
    <property type="molecule type" value="Genomic_DNA"/>
</dbReference>
<dbReference type="InterPro" id="IPR029044">
    <property type="entry name" value="Nucleotide-diphossugar_trans"/>
</dbReference>
<accession>A0A6N6N0T9</accession>
<dbReference type="OrthoDB" id="5379872at2"/>
<dbReference type="AlphaFoldDB" id="A0A6N6N0T9"/>
<sequence length="379" mass="43903">MPKITFAIPCYNMERWLPVTLESVLQQSEPDVEALVIDDGSTDRSGEIADFYAKADPRIRVIHQPNGGLGKARQTGQDNANGTFITWLDADDFLDRHAARNMLGVAERDNVDMVCGNAVVFSDTTFNTRRYFHLKPVARTTFDNPDYWKCKVVWRWIFNLDFLRRNGFRHAHYKYSQDVCFMYQALSRVGHFSQCPDFFYYFRQEHKSNSVSMEGLVEHQFAHFKDVTAFLSNEGRIKPMVKYLQENYLRDTLKFAARIESTDDHWAKRWLEHSLAAFNGLDPQWFTPQFMAPELKCRKHMPELADALIRGDESAAMALLESYMPKPSAVSKPKALDKAGTLHTIRRRIKSRLSPLSWKARTRLHALEKRAAKRRNAQG</sequence>
<dbReference type="SUPFAM" id="SSF53448">
    <property type="entry name" value="Nucleotide-diphospho-sugar transferases"/>
    <property type="match status" value="1"/>
</dbReference>
<name>A0A6N6N0T9_9BACT</name>
<dbReference type="InterPro" id="IPR001173">
    <property type="entry name" value="Glyco_trans_2-like"/>
</dbReference>
<keyword evidence="3" id="KW-1185">Reference proteome</keyword>
<evidence type="ECO:0000313" key="3">
    <source>
        <dbReference type="Proteomes" id="UP000438699"/>
    </source>
</evidence>
<dbReference type="Gene3D" id="3.90.550.10">
    <property type="entry name" value="Spore Coat Polysaccharide Biosynthesis Protein SpsA, Chain A"/>
    <property type="match status" value="1"/>
</dbReference>
<feature type="domain" description="Glycosyltransferase 2-like" evidence="1">
    <location>
        <begin position="6"/>
        <end position="148"/>
    </location>
</feature>
<dbReference type="PANTHER" id="PTHR22916">
    <property type="entry name" value="GLYCOSYLTRANSFERASE"/>
    <property type="match status" value="1"/>
</dbReference>
<evidence type="ECO:0000313" key="2">
    <source>
        <dbReference type="EMBL" id="KAB1441497.1"/>
    </source>
</evidence>
<dbReference type="CDD" id="cd00761">
    <property type="entry name" value="Glyco_tranf_GTA_type"/>
    <property type="match status" value="1"/>
</dbReference>
<evidence type="ECO:0000259" key="1">
    <source>
        <dbReference type="Pfam" id="PF00535"/>
    </source>
</evidence>